<keyword evidence="10 11" id="KW-0472">Membrane</keyword>
<dbReference type="EMBL" id="VDES01000002">
    <property type="protein sequence ID" value="MBA1375036.1"/>
    <property type="molecule type" value="Genomic_DNA"/>
</dbReference>
<dbReference type="Proteomes" id="UP000589292">
    <property type="component" value="Unassembled WGS sequence"/>
</dbReference>
<comment type="similarity">
    <text evidence="11">Belongs to the KdpC family.</text>
</comment>
<dbReference type="Pfam" id="PF02669">
    <property type="entry name" value="KdpC"/>
    <property type="match status" value="1"/>
</dbReference>
<dbReference type="GO" id="GO:0005886">
    <property type="term" value="C:plasma membrane"/>
    <property type="evidence" value="ECO:0007669"/>
    <property type="project" value="UniProtKB-SubCell"/>
</dbReference>
<keyword evidence="3 11" id="KW-0633">Potassium transport</keyword>
<keyword evidence="9 11" id="KW-0406">Ion transport</keyword>
<evidence type="ECO:0000256" key="7">
    <source>
        <dbReference type="ARBA" id="ARBA00022958"/>
    </source>
</evidence>
<evidence type="ECO:0000256" key="11">
    <source>
        <dbReference type="HAMAP-Rule" id="MF_00276"/>
    </source>
</evidence>
<proteinExistence type="inferred from homology"/>
<dbReference type="PANTHER" id="PTHR30042">
    <property type="entry name" value="POTASSIUM-TRANSPORTING ATPASE C CHAIN"/>
    <property type="match status" value="1"/>
</dbReference>
<evidence type="ECO:0000256" key="8">
    <source>
        <dbReference type="ARBA" id="ARBA00022989"/>
    </source>
</evidence>
<evidence type="ECO:0000256" key="3">
    <source>
        <dbReference type="ARBA" id="ARBA00022538"/>
    </source>
</evidence>
<reference evidence="12 13" key="1">
    <citation type="journal article" date="1994" name="Int. J. Syst. Bacteriol.">
        <title>Phylogenetic positions of novel aerobic, bacteriochlorophyll a-containing bacteria and description of Roseococcus thiosulfatophilus gen. nov., sp. nov., Erythromicrobium ramosum gen. nov., sp. nov., and Erythrobacter litoralis sp. nov.</title>
        <authorList>
            <person name="Yurkov V."/>
            <person name="Stackebrandt E."/>
            <person name="Holmes A."/>
            <person name="Fuerst J.A."/>
            <person name="Hugenholtz P."/>
            <person name="Golecki J."/>
            <person name="Gad'on N."/>
            <person name="Gorlenko V.M."/>
            <person name="Kompantseva E.I."/>
            <person name="Drews G."/>
        </authorList>
    </citation>
    <scope>NUCLEOTIDE SEQUENCE [LARGE SCALE GENOMIC DNA]</scope>
    <source>
        <strain evidence="12 13">KR-99</strain>
    </source>
</reference>
<accession>A0A7V8U8T8</accession>
<evidence type="ECO:0000256" key="6">
    <source>
        <dbReference type="ARBA" id="ARBA00022840"/>
    </source>
</evidence>
<dbReference type="RefSeq" id="WP_181267633.1">
    <property type="nucleotide sequence ID" value="NZ_BAAAGB010000001.1"/>
</dbReference>
<keyword evidence="6 11" id="KW-0067">ATP-binding</keyword>
<dbReference type="PANTHER" id="PTHR30042:SF2">
    <property type="entry name" value="POTASSIUM-TRANSPORTING ATPASE KDPC SUBUNIT"/>
    <property type="match status" value="1"/>
</dbReference>
<evidence type="ECO:0000256" key="2">
    <source>
        <dbReference type="ARBA" id="ARBA00022475"/>
    </source>
</evidence>
<protein>
    <recommendedName>
        <fullName evidence="11">Potassium-transporting ATPase KdpC subunit</fullName>
    </recommendedName>
    <alternativeName>
        <fullName evidence="11">ATP phosphohydrolase [potassium-transporting] C chain</fullName>
    </alternativeName>
    <alternativeName>
        <fullName evidence="11">Potassium-binding and translocating subunit C</fullName>
    </alternativeName>
    <alternativeName>
        <fullName evidence="11">Potassium-translocating ATPase C chain</fullName>
    </alternativeName>
</protein>
<keyword evidence="7 11" id="KW-0630">Potassium</keyword>
<dbReference type="InterPro" id="IPR003820">
    <property type="entry name" value="KdpC"/>
</dbReference>
<dbReference type="NCBIfam" id="TIGR00681">
    <property type="entry name" value="kdpC"/>
    <property type="match status" value="1"/>
</dbReference>
<sequence length="184" mass="19454">MNHILPSLRLWIATLLICVLAYGAVVLGFAQTVAPFQANGSIIVQDGRPIGSRLIAQNFTQDRYFWPRPSAADYNGMGAMGSNLSPTSDKLKQRAAETVSRYAAAQDDPIPADLVAASGGGLDPHISLAGARYQAGRVAAARGLPVRSVEAVIDRLAFAPGGAFAPDRIVNVLELNMALDKLGR</sequence>
<comment type="function">
    <text evidence="11">Part of the high-affinity ATP-driven potassium transport (or Kdp) system, which catalyzes the hydrolysis of ATP coupled with the electrogenic transport of potassium into the cytoplasm. This subunit acts as a catalytic chaperone that increases the ATP-binding affinity of the ATP-hydrolyzing subunit KdpB by the formation of a transient KdpB/KdpC/ATP ternary complex.</text>
</comment>
<organism evidence="12 13">
    <name type="scientific">Sphingomonas ursincola</name>
    <dbReference type="NCBI Taxonomy" id="56361"/>
    <lineage>
        <taxon>Bacteria</taxon>
        <taxon>Pseudomonadati</taxon>
        <taxon>Pseudomonadota</taxon>
        <taxon>Alphaproteobacteria</taxon>
        <taxon>Sphingomonadales</taxon>
        <taxon>Sphingomonadaceae</taxon>
        <taxon>Sphingomonas</taxon>
    </lineage>
</organism>
<evidence type="ECO:0000256" key="4">
    <source>
        <dbReference type="ARBA" id="ARBA00022692"/>
    </source>
</evidence>
<name>A0A7V8U8T8_9SPHN</name>
<comment type="subcellular location">
    <subcellularLocation>
        <location evidence="11">Cell membrane</location>
        <topology evidence="11">Single-pass membrane protein</topology>
    </subcellularLocation>
</comment>
<keyword evidence="2 11" id="KW-1003">Cell membrane</keyword>
<gene>
    <name evidence="11 12" type="primary">kdpC</name>
    <name evidence="12" type="ORF">FG486_11865</name>
</gene>
<dbReference type="GO" id="GO:0008556">
    <property type="term" value="F:P-type potassium transmembrane transporter activity"/>
    <property type="evidence" value="ECO:0007669"/>
    <property type="project" value="InterPro"/>
</dbReference>
<keyword evidence="13" id="KW-1185">Reference proteome</keyword>
<evidence type="ECO:0000256" key="10">
    <source>
        <dbReference type="ARBA" id="ARBA00023136"/>
    </source>
</evidence>
<comment type="subunit">
    <text evidence="11">The system is composed of three essential subunits: KdpA, KdpB and KdpC.</text>
</comment>
<keyword evidence="4 11" id="KW-0812">Transmembrane</keyword>
<dbReference type="AlphaFoldDB" id="A0A7V8U8T8"/>
<dbReference type="NCBIfam" id="NF001454">
    <property type="entry name" value="PRK00315.1"/>
    <property type="match status" value="1"/>
</dbReference>
<comment type="caution">
    <text evidence="12">The sequence shown here is derived from an EMBL/GenBank/DDBJ whole genome shotgun (WGS) entry which is preliminary data.</text>
</comment>
<keyword evidence="5 11" id="KW-0547">Nucleotide-binding</keyword>
<evidence type="ECO:0000256" key="9">
    <source>
        <dbReference type="ARBA" id="ARBA00023065"/>
    </source>
</evidence>
<evidence type="ECO:0000256" key="5">
    <source>
        <dbReference type="ARBA" id="ARBA00022741"/>
    </source>
</evidence>
<dbReference type="PIRSF" id="PIRSF001296">
    <property type="entry name" value="K_ATPase_KdpC"/>
    <property type="match status" value="1"/>
</dbReference>
<dbReference type="GO" id="GO:0005524">
    <property type="term" value="F:ATP binding"/>
    <property type="evidence" value="ECO:0007669"/>
    <property type="project" value="UniProtKB-UniRule"/>
</dbReference>
<dbReference type="HAMAP" id="MF_00276">
    <property type="entry name" value="KdpC"/>
    <property type="match status" value="1"/>
</dbReference>
<evidence type="ECO:0000313" key="12">
    <source>
        <dbReference type="EMBL" id="MBA1375036.1"/>
    </source>
</evidence>
<keyword evidence="1 11" id="KW-0813">Transport</keyword>
<evidence type="ECO:0000313" key="13">
    <source>
        <dbReference type="Proteomes" id="UP000589292"/>
    </source>
</evidence>
<keyword evidence="8 11" id="KW-1133">Transmembrane helix</keyword>
<evidence type="ECO:0000256" key="1">
    <source>
        <dbReference type="ARBA" id="ARBA00022448"/>
    </source>
</evidence>